<dbReference type="SUPFAM" id="SSF53098">
    <property type="entry name" value="Ribonuclease H-like"/>
    <property type="match status" value="1"/>
</dbReference>
<keyword evidence="7" id="KW-1185">Reference proteome</keyword>
<comment type="caution">
    <text evidence="6">The sequence shown here is derived from an EMBL/GenBank/DDBJ whole genome shotgun (WGS) entry which is preliminary data.</text>
</comment>
<reference evidence="6" key="1">
    <citation type="submission" date="2020-08" db="EMBL/GenBank/DDBJ databases">
        <title>Genomic Encyclopedia of Type Strains, Phase III (KMG-III): the genomes of soil and plant-associated and newly described type strains.</title>
        <authorList>
            <person name="Whitman W."/>
        </authorList>
    </citation>
    <scope>NUCLEOTIDE SEQUENCE [LARGE SCALE GENOMIC DNA]</scope>
    <source>
        <strain evidence="6">CECT 8628</strain>
    </source>
</reference>
<dbReference type="OrthoDB" id="157819at2"/>
<dbReference type="PANTHER" id="PTHR33258:SF1">
    <property type="entry name" value="TRANSPOSASE INSL FOR INSERTION SEQUENCE ELEMENT IS186A-RELATED"/>
    <property type="match status" value="1"/>
</dbReference>
<dbReference type="NCBIfam" id="NF033592">
    <property type="entry name" value="transpos_IS4_1"/>
    <property type="match status" value="1"/>
</dbReference>
<protein>
    <recommendedName>
        <fullName evidence="5">Transposase IS4-like domain-containing protein</fullName>
    </recommendedName>
</protein>
<dbReference type="InterPro" id="IPR047952">
    <property type="entry name" value="Transpos_IS4"/>
</dbReference>
<evidence type="ECO:0000256" key="3">
    <source>
        <dbReference type="ARBA" id="ARBA00023125"/>
    </source>
</evidence>
<dbReference type="AlphaFoldDB" id="A0A839SLE8"/>
<dbReference type="InterPro" id="IPR012337">
    <property type="entry name" value="RNaseH-like_sf"/>
</dbReference>
<evidence type="ECO:0000313" key="6">
    <source>
        <dbReference type="EMBL" id="MBB3059191.1"/>
    </source>
</evidence>
<evidence type="ECO:0000313" key="7">
    <source>
        <dbReference type="Proteomes" id="UP000539265"/>
    </source>
</evidence>
<sequence length="426" mass="49400">MARQSGFLQRKSKLKPEEFVDTLMFSGFNHNQLSLQECCNDLAQQHGKSLSKVALHKRFNSRSQDFLKSVLAAQIASKLNLDQANCWQSFGRVLIADSSKFSLPEQYMEDYPGFGGCRGGSALMNIQYAFDLKHGDWENLEFTKATQNDQSHSKKTLQHICKGDLLIRDQGYITQQYLSKVVQEHAFFLNRMPPKWKPVEINTNKVIDWAALYLQMERGKDSHFETMVTIGAGKDAFCCRLIAIVIPEQIWTERIRKAQKQAKSYGFALSDDYKERCRFSVFITNVGAEKLKAIDVVQLYRLRWQIELVFKTWKSLLGIHQVKAVKKERLECQLIARFIWILINWKIFQCIDSFIKSNSPGYACSIWKFFKQARQYSYALRKVLAGNMNLSDWCELFVYPIIKNLLVEHKKGKKPAYAIVHDIFNP</sequence>
<evidence type="ECO:0000256" key="4">
    <source>
        <dbReference type="ARBA" id="ARBA00023172"/>
    </source>
</evidence>
<keyword evidence="4" id="KW-0233">DNA recombination</keyword>
<dbReference type="Gene3D" id="3.90.350.10">
    <property type="entry name" value="Transposase Inhibitor Protein From Tn5, Chain A, domain 1"/>
    <property type="match status" value="1"/>
</dbReference>
<organism evidence="6 7">
    <name type="scientific">Mucilaginibacter gotjawali</name>
    <dbReference type="NCBI Taxonomy" id="1550579"/>
    <lineage>
        <taxon>Bacteria</taxon>
        <taxon>Pseudomonadati</taxon>
        <taxon>Bacteroidota</taxon>
        <taxon>Sphingobacteriia</taxon>
        <taxon>Sphingobacteriales</taxon>
        <taxon>Sphingobacteriaceae</taxon>
        <taxon>Mucilaginibacter</taxon>
    </lineage>
</organism>
<keyword evidence="3" id="KW-0238">DNA-binding</keyword>
<evidence type="ECO:0000259" key="5">
    <source>
        <dbReference type="Pfam" id="PF01609"/>
    </source>
</evidence>
<dbReference type="InterPro" id="IPR002559">
    <property type="entry name" value="Transposase_11"/>
</dbReference>
<keyword evidence="2" id="KW-0815">Transposition</keyword>
<dbReference type="PANTHER" id="PTHR33258">
    <property type="entry name" value="TRANSPOSASE INSL FOR INSERTION SEQUENCE ELEMENT IS186A-RELATED"/>
    <property type="match status" value="1"/>
</dbReference>
<dbReference type="Pfam" id="PF01609">
    <property type="entry name" value="DDE_Tnp_1"/>
    <property type="match status" value="1"/>
</dbReference>
<comment type="similarity">
    <text evidence="1">Belongs to the transposase 11 family.</text>
</comment>
<evidence type="ECO:0000256" key="1">
    <source>
        <dbReference type="ARBA" id="ARBA00010075"/>
    </source>
</evidence>
<proteinExistence type="inferred from homology"/>
<dbReference type="GO" id="GO:0006313">
    <property type="term" value="P:DNA transposition"/>
    <property type="evidence" value="ECO:0007669"/>
    <property type="project" value="InterPro"/>
</dbReference>
<name>A0A839SLE8_9SPHI</name>
<evidence type="ECO:0000256" key="2">
    <source>
        <dbReference type="ARBA" id="ARBA00022578"/>
    </source>
</evidence>
<feature type="domain" description="Transposase IS4-like" evidence="5">
    <location>
        <begin position="89"/>
        <end position="340"/>
    </location>
</feature>
<gene>
    <name evidence="6" type="ORF">FHS11_005657</name>
</gene>
<dbReference type="EMBL" id="JACHWX010000041">
    <property type="protein sequence ID" value="MBB3059191.1"/>
    <property type="molecule type" value="Genomic_DNA"/>
</dbReference>
<dbReference type="GO" id="GO:0003677">
    <property type="term" value="F:DNA binding"/>
    <property type="evidence" value="ECO:0007669"/>
    <property type="project" value="UniProtKB-KW"/>
</dbReference>
<dbReference type="Proteomes" id="UP000539265">
    <property type="component" value="Unassembled WGS sequence"/>
</dbReference>
<accession>A0A839SLE8</accession>
<dbReference type="GO" id="GO:0004803">
    <property type="term" value="F:transposase activity"/>
    <property type="evidence" value="ECO:0007669"/>
    <property type="project" value="InterPro"/>
</dbReference>